<name>A0A8H6HT74_9AGAR</name>
<comment type="caution">
    <text evidence="1">The sequence shown here is derived from an EMBL/GenBank/DDBJ whole genome shotgun (WGS) entry which is preliminary data.</text>
</comment>
<keyword evidence="2" id="KW-1185">Reference proteome</keyword>
<proteinExistence type="predicted"/>
<organism evidence="1 2">
    <name type="scientific">Ephemerocybe angulata</name>
    <dbReference type="NCBI Taxonomy" id="980116"/>
    <lineage>
        <taxon>Eukaryota</taxon>
        <taxon>Fungi</taxon>
        <taxon>Dikarya</taxon>
        <taxon>Basidiomycota</taxon>
        <taxon>Agaricomycotina</taxon>
        <taxon>Agaricomycetes</taxon>
        <taxon>Agaricomycetidae</taxon>
        <taxon>Agaricales</taxon>
        <taxon>Agaricineae</taxon>
        <taxon>Psathyrellaceae</taxon>
        <taxon>Ephemerocybe</taxon>
    </lineage>
</organism>
<dbReference type="EMBL" id="JACGCI010000050">
    <property type="protein sequence ID" value="KAF6751433.1"/>
    <property type="molecule type" value="Genomic_DNA"/>
</dbReference>
<evidence type="ECO:0000313" key="2">
    <source>
        <dbReference type="Proteomes" id="UP000521943"/>
    </source>
</evidence>
<protein>
    <submittedName>
        <fullName evidence="1">Uncharacterized protein</fullName>
    </submittedName>
</protein>
<gene>
    <name evidence="1" type="ORF">DFP72DRAFT_850779</name>
</gene>
<dbReference type="AlphaFoldDB" id="A0A8H6HT74"/>
<evidence type="ECO:0000313" key="1">
    <source>
        <dbReference type="EMBL" id="KAF6751433.1"/>
    </source>
</evidence>
<accession>A0A8H6HT74</accession>
<dbReference type="Proteomes" id="UP000521943">
    <property type="component" value="Unassembled WGS sequence"/>
</dbReference>
<reference evidence="1 2" key="1">
    <citation type="submission" date="2020-07" db="EMBL/GenBank/DDBJ databases">
        <title>Comparative genomics of pyrophilous fungi reveals a link between fire events and developmental genes.</title>
        <authorList>
            <consortium name="DOE Joint Genome Institute"/>
            <person name="Steindorff A.S."/>
            <person name="Carver A."/>
            <person name="Calhoun S."/>
            <person name="Stillman K."/>
            <person name="Liu H."/>
            <person name="Lipzen A."/>
            <person name="Pangilinan J."/>
            <person name="Labutti K."/>
            <person name="Bruns T.D."/>
            <person name="Grigoriev I.V."/>
        </authorList>
    </citation>
    <scope>NUCLEOTIDE SEQUENCE [LARGE SCALE GENOMIC DNA]</scope>
    <source>
        <strain evidence="1 2">CBS 144469</strain>
    </source>
</reference>
<sequence length="228" mass="25453">MEDATQYSFRYREPGKFELVNDTNPTGPVCGTIRTTTSGGMSVAEIRNPATVVGRYRWSTVTAPGHDRPNIEYTYTTNGGLVYVADVNILKIHNPLPLQPGQQIQDWTYDFQLPKALDDTGTVSLGCSLRFVPSGNPRPHMYRLMTKSNTNLPAFDLEVGRLTAGTENDGFMATLKVSFGILARVSGSQNGDVWRQLALNKISYWAYYALLRDGSFGPLAHRTWHYRP</sequence>